<gene>
    <name evidence="6" type="ORF">PTTW11_09015</name>
</gene>
<evidence type="ECO:0000256" key="3">
    <source>
        <dbReference type="RuleBase" id="RU364104"/>
    </source>
</evidence>
<comment type="subcellular location">
    <subcellularLocation>
        <location evidence="3">Mitochondrion inner membrane</location>
    </subcellularLocation>
</comment>
<protein>
    <recommendedName>
        <fullName evidence="3">COX assembly mitochondrial protein</fullName>
    </recommendedName>
</protein>
<keyword evidence="3" id="KW-0496">Mitochondrion</keyword>
<keyword evidence="2" id="KW-1015">Disulfide bond</keyword>
<comment type="similarity">
    <text evidence="1 3">Belongs to the CMC family.</text>
</comment>
<proteinExistence type="inferred from homology"/>
<evidence type="ECO:0000256" key="1">
    <source>
        <dbReference type="ARBA" id="ARBA00007347"/>
    </source>
</evidence>
<evidence type="ECO:0000256" key="2">
    <source>
        <dbReference type="ARBA" id="ARBA00023157"/>
    </source>
</evidence>
<feature type="region of interest" description="Disordered" evidence="5">
    <location>
        <begin position="1"/>
        <end position="35"/>
    </location>
</feature>
<keyword evidence="3" id="KW-0472">Membrane</keyword>
<dbReference type="Proteomes" id="UP000472372">
    <property type="component" value="Chromosome 8"/>
</dbReference>
<organism evidence="6 7">
    <name type="scientific">Pyrenophora teres f. teres</name>
    <dbReference type="NCBI Taxonomy" id="97479"/>
    <lineage>
        <taxon>Eukaryota</taxon>
        <taxon>Fungi</taxon>
        <taxon>Dikarya</taxon>
        <taxon>Ascomycota</taxon>
        <taxon>Pezizomycotina</taxon>
        <taxon>Dothideomycetes</taxon>
        <taxon>Pleosporomycetidae</taxon>
        <taxon>Pleosporales</taxon>
        <taxon>Pleosporineae</taxon>
        <taxon>Pleosporaceae</taxon>
        <taxon>Pyrenophora</taxon>
    </lineage>
</organism>
<dbReference type="InterPro" id="IPR013892">
    <property type="entry name" value="Cyt_c_biogenesis_Cmc1-like"/>
</dbReference>
<keyword evidence="4" id="KW-0175">Coiled coil</keyword>
<dbReference type="AlphaFoldDB" id="A0A6S6WBW5"/>
<keyword evidence="3" id="KW-0143">Chaperone</keyword>
<name>A0A6S6WBW5_9PLEO</name>
<evidence type="ECO:0000256" key="5">
    <source>
        <dbReference type="SAM" id="MobiDB-lite"/>
    </source>
</evidence>
<reference evidence="6" key="1">
    <citation type="submission" date="2021-02" db="EMBL/GenBank/DDBJ databases">
        <authorList>
            <person name="Syme A R."/>
            <person name="Syme A R."/>
            <person name="Moolhuijzen P."/>
        </authorList>
    </citation>
    <scope>NUCLEOTIDE SEQUENCE</scope>
    <source>
        <strain evidence="6">W1-1</strain>
    </source>
</reference>
<dbReference type="EMBL" id="HG992984">
    <property type="protein sequence ID" value="CAE7202333.1"/>
    <property type="molecule type" value="Genomic_DNA"/>
</dbReference>
<dbReference type="GO" id="GO:0005743">
    <property type="term" value="C:mitochondrial inner membrane"/>
    <property type="evidence" value="ECO:0007669"/>
    <property type="project" value="UniProtKB-SubCell"/>
</dbReference>
<sequence length="108" mass="12442">MHPHLHTEEVQKSAPSSSFSSSLSSPLPLHPSTNTSHLTDCAEVVALLEQCHERGFLWKLTGNCTDAKHQVNMCLRGLRLERTRQNREEAKVKREKIKRLWQELDENK</sequence>
<accession>A0A6S6WBW5</accession>
<feature type="coiled-coil region" evidence="4">
    <location>
        <begin position="80"/>
        <end position="107"/>
    </location>
</feature>
<dbReference type="Pfam" id="PF08583">
    <property type="entry name" value="Cmc1"/>
    <property type="match status" value="1"/>
</dbReference>
<comment type="function">
    <text evidence="3">Required for mitochondrial cytochrome c oxidase (COX) assembly and respiration.</text>
</comment>
<feature type="compositionally biased region" description="Basic and acidic residues" evidence="5">
    <location>
        <begin position="1"/>
        <end position="11"/>
    </location>
</feature>
<keyword evidence="3" id="KW-0999">Mitochondrion inner membrane</keyword>
<evidence type="ECO:0000313" key="7">
    <source>
        <dbReference type="Proteomes" id="UP000472372"/>
    </source>
</evidence>
<feature type="compositionally biased region" description="Low complexity" evidence="5">
    <location>
        <begin position="13"/>
        <end position="32"/>
    </location>
</feature>
<evidence type="ECO:0000256" key="4">
    <source>
        <dbReference type="SAM" id="Coils"/>
    </source>
</evidence>
<evidence type="ECO:0000313" key="6">
    <source>
        <dbReference type="EMBL" id="CAE7202333.1"/>
    </source>
</evidence>